<dbReference type="Pfam" id="PF13460">
    <property type="entry name" value="NAD_binding_10"/>
    <property type="match status" value="1"/>
</dbReference>
<sequence>MQVLVLGGTGTLGRQIARRALDAGHDVRCMVRTPRKASFLQEWGCELTRGDLLEPDSLDYALDGVDAVIDASTSRPTDPHSVYETDWDGKLNLLRACERAEVKRFVFVSLLGAHGHRSVPLMDIKACTENLLESSDFDYTILQGAAFMQGVISQFAIPVLESQTVWVSGSPTAIAYMNSQDMARFAVAALERQETIRGTYPVVGLKAWNTGELVQLCERCSGKTARVFRVQPVLIKLMQGIASFFEPAVNVAERLAFAEVTGGGQALDAQMENSYAAFGLEPSETTEMESYISEYYDTILKRLREMEADLDKDARKKLPF</sequence>
<dbReference type="RefSeq" id="WP_011127551.1">
    <property type="nucleotide sequence ID" value="NC_005070.1"/>
</dbReference>
<evidence type="ECO:0000313" key="5">
    <source>
        <dbReference type="Proteomes" id="UP000001422"/>
    </source>
</evidence>
<feature type="domain" description="NAD(P)-binding" evidence="3">
    <location>
        <begin position="7"/>
        <end position="191"/>
    </location>
</feature>
<dbReference type="EMBL" id="BX569690">
    <property type="protein sequence ID" value="CAE07198.1"/>
    <property type="molecule type" value="Genomic_DNA"/>
</dbReference>
<keyword evidence="5" id="KW-1185">Reference proteome</keyword>
<dbReference type="InterPro" id="IPR036291">
    <property type="entry name" value="NAD(P)-bd_dom_sf"/>
</dbReference>
<dbReference type="GO" id="GO:0009523">
    <property type="term" value="C:photosystem II"/>
    <property type="evidence" value="ECO:0007669"/>
    <property type="project" value="UniProtKB-KW"/>
</dbReference>
<dbReference type="STRING" id="84588.SYNW0683"/>
<dbReference type="Proteomes" id="UP000001422">
    <property type="component" value="Chromosome"/>
</dbReference>
<name>Q7U8D8_PARMW</name>
<dbReference type="KEGG" id="syw:SYNW0683"/>
<dbReference type="InterPro" id="IPR016040">
    <property type="entry name" value="NAD(P)-bd_dom"/>
</dbReference>
<dbReference type="HOGENOM" id="CLU_007383_10_3_3"/>
<dbReference type="Gene3D" id="3.40.50.720">
    <property type="entry name" value="NAD(P)-binding Rossmann-like Domain"/>
    <property type="match status" value="1"/>
</dbReference>
<dbReference type="AlphaFoldDB" id="Q7U8D8"/>
<dbReference type="InterPro" id="IPR044256">
    <property type="entry name" value="HCF244-like"/>
</dbReference>
<gene>
    <name evidence="4" type="primary">ycf39</name>
    <name evidence="4" type="ordered locus">SYNW0683</name>
</gene>
<evidence type="ECO:0000256" key="1">
    <source>
        <dbReference type="ARBA" id="ARBA00022531"/>
    </source>
</evidence>
<evidence type="ECO:0000256" key="2">
    <source>
        <dbReference type="ARBA" id="ARBA00023276"/>
    </source>
</evidence>
<dbReference type="GO" id="GO:0015979">
    <property type="term" value="P:photosynthesis"/>
    <property type="evidence" value="ECO:0007669"/>
    <property type="project" value="UniProtKB-KW"/>
</dbReference>
<dbReference type="eggNOG" id="COG0702">
    <property type="taxonomic scope" value="Bacteria"/>
</dbReference>
<proteinExistence type="predicted"/>
<dbReference type="PANTHER" id="PTHR47128">
    <property type="match status" value="1"/>
</dbReference>
<keyword evidence="2" id="KW-0604">Photosystem II</keyword>
<organism evidence="4 5">
    <name type="scientific">Parasynechococcus marenigrum (strain WH8102)</name>
    <dbReference type="NCBI Taxonomy" id="84588"/>
    <lineage>
        <taxon>Bacteria</taxon>
        <taxon>Bacillati</taxon>
        <taxon>Cyanobacteriota</taxon>
        <taxon>Cyanophyceae</taxon>
        <taxon>Synechococcales</taxon>
        <taxon>Prochlorococcaceae</taxon>
        <taxon>Parasynechococcus</taxon>
        <taxon>Parasynechococcus marenigrum</taxon>
    </lineage>
</organism>
<accession>Q7U8D8</accession>
<dbReference type="SUPFAM" id="SSF51735">
    <property type="entry name" value="NAD(P)-binding Rossmann-fold domains"/>
    <property type="match status" value="1"/>
</dbReference>
<protein>
    <submittedName>
        <fullName evidence="4">Chaperon-like protein for quinone binding in photosystem II</fullName>
    </submittedName>
</protein>
<dbReference type="CDD" id="cd05243">
    <property type="entry name" value="SDR_a5"/>
    <property type="match status" value="1"/>
</dbReference>
<reference evidence="4 5" key="1">
    <citation type="journal article" date="2003" name="Nature">
        <title>The genome of a motile marine Synechococcus.</title>
        <authorList>
            <person name="Palenik B."/>
            <person name="Brahamsha B."/>
            <person name="Larimer F."/>
            <person name="Land M."/>
            <person name="Hauser L."/>
            <person name="Chain P."/>
            <person name="Lamerdin J."/>
            <person name="Regala W."/>
            <person name="Allen E.A."/>
            <person name="McCarren J."/>
            <person name="Paulsen I."/>
            <person name="Dufresne A."/>
            <person name="Partensky F."/>
            <person name="Webb E."/>
            <person name="Waterbury J."/>
        </authorList>
    </citation>
    <scope>NUCLEOTIDE SEQUENCE [LARGE SCALE GENOMIC DNA]</scope>
    <source>
        <strain evidence="4 5">WH8102</strain>
    </source>
</reference>
<evidence type="ECO:0000259" key="3">
    <source>
        <dbReference type="Pfam" id="PF13460"/>
    </source>
</evidence>
<evidence type="ECO:0000313" key="4">
    <source>
        <dbReference type="EMBL" id="CAE07198.1"/>
    </source>
</evidence>
<keyword evidence="1" id="KW-0602">Photosynthesis</keyword>
<dbReference type="PANTHER" id="PTHR47128:SF2">
    <property type="entry name" value="PROTEIN HIGH CHLOROPHYLL FLUORESCENCE PHENOTYPE 244, CHLOROPLASTIC"/>
    <property type="match status" value="1"/>
</dbReference>